<reference evidence="10" key="1">
    <citation type="submission" date="2021-01" db="EMBL/GenBank/DDBJ databases">
        <title>Adiantum capillus-veneris genome.</title>
        <authorList>
            <person name="Fang Y."/>
            <person name="Liao Q."/>
        </authorList>
    </citation>
    <scope>NUCLEOTIDE SEQUENCE</scope>
    <source>
        <strain evidence="10">H3</strain>
        <tissue evidence="10">Leaf</tissue>
    </source>
</reference>
<dbReference type="Gene3D" id="3.30.110.60">
    <property type="entry name" value="YhbY-like"/>
    <property type="match status" value="2"/>
</dbReference>
<organism evidence="10 11">
    <name type="scientific">Adiantum capillus-veneris</name>
    <name type="common">Maidenhair fern</name>
    <dbReference type="NCBI Taxonomy" id="13818"/>
    <lineage>
        <taxon>Eukaryota</taxon>
        <taxon>Viridiplantae</taxon>
        <taxon>Streptophyta</taxon>
        <taxon>Embryophyta</taxon>
        <taxon>Tracheophyta</taxon>
        <taxon>Polypodiopsida</taxon>
        <taxon>Polypodiidae</taxon>
        <taxon>Polypodiales</taxon>
        <taxon>Pteridineae</taxon>
        <taxon>Pteridaceae</taxon>
        <taxon>Vittarioideae</taxon>
        <taxon>Adiantum</taxon>
    </lineage>
</organism>
<dbReference type="FunFam" id="3.30.110.60:FF:000002">
    <property type="entry name" value="CRS2-associated factor 1, chloroplastic"/>
    <property type="match status" value="1"/>
</dbReference>
<evidence type="ECO:0000256" key="4">
    <source>
        <dbReference type="ARBA" id="ARBA00022946"/>
    </source>
</evidence>
<feature type="region of interest" description="Disordered" evidence="8">
    <location>
        <begin position="521"/>
        <end position="550"/>
    </location>
</feature>
<name>A0A9D4UWP1_ADICA</name>
<evidence type="ECO:0000256" key="5">
    <source>
        <dbReference type="ARBA" id="ARBA00023187"/>
    </source>
</evidence>
<feature type="compositionally biased region" description="Polar residues" evidence="8">
    <location>
        <begin position="42"/>
        <end position="53"/>
    </location>
</feature>
<keyword evidence="2" id="KW-0677">Repeat</keyword>
<evidence type="ECO:0000256" key="8">
    <source>
        <dbReference type="SAM" id="MobiDB-lite"/>
    </source>
</evidence>
<evidence type="ECO:0000256" key="2">
    <source>
        <dbReference type="ARBA" id="ARBA00022737"/>
    </source>
</evidence>
<dbReference type="InterPro" id="IPR001890">
    <property type="entry name" value="RNA-binding_CRM"/>
</dbReference>
<keyword evidence="6" id="KW-0687">Ribonucleoprotein</keyword>
<dbReference type="PANTHER" id="PTHR46247">
    <property type="entry name" value="CRS2-ASSOCIATED FACTOR 1, CHLOROPLASTIC"/>
    <property type="match status" value="1"/>
</dbReference>
<proteinExistence type="predicted"/>
<accession>A0A9D4UWP1</accession>
<feature type="compositionally biased region" description="Low complexity" evidence="8">
    <location>
        <begin position="55"/>
        <end position="67"/>
    </location>
</feature>
<feature type="domain" description="CRM" evidence="9">
    <location>
        <begin position="370"/>
        <end position="466"/>
    </location>
</feature>
<feature type="compositionally biased region" description="Basic and acidic residues" evidence="8">
    <location>
        <begin position="73"/>
        <end position="91"/>
    </location>
</feature>
<comment type="caution">
    <text evidence="10">The sequence shown here is derived from an EMBL/GenBank/DDBJ whole genome shotgun (WGS) entry which is preliminary data.</text>
</comment>
<dbReference type="GO" id="GO:0003723">
    <property type="term" value="F:RNA binding"/>
    <property type="evidence" value="ECO:0007669"/>
    <property type="project" value="UniProtKB-UniRule"/>
</dbReference>
<evidence type="ECO:0000313" key="11">
    <source>
        <dbReference type="Proteomes" id="UP000886520"/>
    </source>
</evidence>
<dbReference type="GO" id="GO:1990904">
    <property type="term" value="C:ribonucleoprotein complex"/>
    <property type="evidence" value="ECO:0007669"/>
    <property type="project" value="UniProtKB-KW"/>
</dbReference>
<dbReference type="InterPro" id="IPR044599">
    <property type="entry name" value="CAF1P_plant"/>
</dbReference>
<dbReference type="Pfam" id="PF01985">
    <property type="entry name" value="CRS1_YhbY"/>
    <property type="match status" value="2"/>
</dbReference>
<keyword evidence="1" id="KW-0507">mRNA processing</keyword>
<feature type="compositionally biased region" description="Low complexity" evidence="8">
    <location>
        <begin position="530"/>
        <end position="550"/>
    </location>
</feature>
<dbReference type="InterPro" id="IPR035920">
    <property type="entry name" value="YhbY-like_sf"/>
</dbReference>
<feature type="region of interest" description="Disordered" evidence="8">
    <location>
        <begin position="1"/>
        <end position="130"/>
    </location>
</feature>
<feature type="domain" description="CRM" evidence="9">
    <location>
        <begin position="250"/>
        <end position="348"/>
    </location>
</feature>
<dbReference type="EMBL" id="JABFUD020000009">
    <property type="protein sequence ID" value="KAI5075185.1"/>
    <property type="molecule type" value="Genomic_DNA"/>
</dbReference>
<evidence type="ECO:0000256" key="7">
    <source>
        <dbReference type="PROSITE-ProRule" id="PRU00626"/>
    </source>
</evidence>
<dbReference type="OrthoDB" id="1911210at2759"/>
<protein>
    <recommendedName>
        <fullName evidence="9">CRM domain-containing protein</fullName>
    </recommendedName>
</protein>
<gene>
    <name evidence="10" type="ORF">GOP47_0009261</name>
</gene>
<feature type="compositionally biased region" description="Polar residues" evidence="8">
    <location>
        <begin position="19"/>
        <end position="31"/>
    </location>
</feature>
<dbReference type="GO" id="GO:0000373">
    <property type="term" value="P:Group II intron splicing"/>
    <property type="evidence" value="ECO:0007669"/>
    <property type="project" value="InterPro"/>
</dbReference>
<keyword evidence="5" id="KW-0508">mRNA splicing</keyword>
<dbReference type="SUPFAM" id="SSF75471">
    <property type="entry name" value="YhbY-like"/>
    <property type="match status" value="2"/>
</dbReference>
<keyword evidence="3 7" id="KW-0694">RNA-binding</keyword>
<dbReference type="PROSITE" id="PS51295">
    <property type="entry name" value="CRM"/>
    <property type="match status" value="2"/>
</dbReference>
<dbReference type="AlphaFoldDB" id="A0A9D4UWP1"/>
<evidence type="ECO:0000256" key="1">
    <source>
        <dbReference type="ARBA" id="ARBA00022664"/>
    </source>
</evidence>
<feature type="compositionally biased region" description="Low complexity" evidence="8">
    <location>
        <begin position="1"/>
        <end position="18"/>
    </location>
</feature>
<dbReference type="Proteomes" id="UP000886520">
    <property type="component" value="Chromosome 9"/>
</dbReference>
<dbReference type="PANTHER" id="PTHR46247:SF2">
    <property type="entry name" value="CRS2-ASSOCIATED FACTOR 1, MITOCHONDRIAL"/>
    <property type="match status" value="1"/>
</dbReference>
<sequence>MIGRKLSSAAKQLLSSSSTHASLFHTSNTPEQAVKIGRVSAQRKSFASRTSNRIAAAAPPATRKAPPLGLAGELEKLNLPKRKDCDDDTRPPRRSWRPPSHAKVDIEDEKKKKKKKRAPPGPIEFESLTAPTPAHSDLPFAFRYSYTEIPKAPAVGFQEKFSPFGPGRLDRVWDGQQAVSSPSLSSLLSPSFSSWRSPSLSSSTPSDNSVLNMRKGKYSFKGVRLINPSTSQQSHTRSRRVRSREEVLGEPLTQEEIKVFVENASKHKTRRQINMGRDGLTHNMLIEIQEHWKREPVIRIRCKGVCTVDMDNIVFQLEDKTGGKIIERIGGTLYLFRGRNFKFKDRPFIPPMLWKPHAPMYPKLISEAPGGLKVYQANVLRKRGLQIMRLCILSKNAYYGDLVRHVREAFEDDELVRIDCKGLNPSDYKKIGSKLRDLVPCYLLSFDKEQIILWRGRDWVSSRVESKPSKVDSNNFKESDGTIVQHLEDGGKDIQMLVGQSGDVNSIKSCCDFSNEAGNLWDTSDEDAESSGFSSSESESSASLEESIEA</sequence>
<evidence type="ECO:0000256" key="3">
    <source>
        <dbReference type="ARBA" id="ARBA00022884"/>
    </source>
</evidence>
<evidence type="ECO:0000259" key="9">
    <source>
        <dbReference type="PROSITE" id="PS51295"/>
    </source>
</evidence>
<keyword evidence="4" id="KW-0809">Transit peptide</keyword>
<dbReference type="SMART" id="SM01103">
    <property type="entry name" value="CRS1_YhbY"/>
    <property type="match status" value="2"/>
</dbReference>
<evidence type="ECO:0000313" key="10">
    <source>
        <dbReference type="EMBL" id="KAI5075185.1"/>
    </source>
</evidence>
<evidence type="ECO:0000256" key="6">
    <source>
        <dbReference type="ARBA" id="ARBA00023274"/>
    </source>
</evidence>
<dbReference type="GO" id="GO:0006397">
    <property type="term" value="P:mRNA processing"/>
    <property type="evidence" value="ECO:0007669"/>
    <property type="project" value="UniProtKB-KW"/>
</dbReference>
<keyword evidence="11" id="KW-1185">Reference proteome</keyword>